<feature type="transmembrane region" description="Helical" evidence="1">
    <location>
        <begin position="71"/>
        <end position="90"/>
    </location>
</feature>
<dbReference type="EMBL" id="JBHSFP010000017">
    <property type="protein sequence ID" value="MFC4533822.1"/>
    <property type="molecule type" value="Genomic_DNA"/>
</dbReference>
<keyword evidence="1" id="KW-0812">Transmembrane</keyword>
<dbReference type="RefSeq" id="WP_380843623.1">
    <property type="nucleotide sequence ID" value="NZ_JBHSFP010000017.1"/>
</dbReference>
<evidence type="ECO:0000313" key="3">
    <source>
        <dbReference type="Proteomes" id="UP001596004"/>
    </source>
</evidence>
<reference evidence="3" key="1">
    <citation type="journal article" date="2019" name="Int. J. Syst. Evol. Microbiol.">
        <title>The Global Catalogue of Microorganisms (GCM) 10K type strain sequencing project: providing services to taxonomists for standard genome sequencing and annotation.</title>
        <authorList>
            <consortium name="The Broad Institute Genomics Platform"/>
            <consortium name="The Broad Institute Genome Sequencing Center for Infectious Disease"/>
            <person name="Wu L."/>
            <person name="Ma J."/>
        </authorList>
    </citation>
    <scope>NUCLEOTIDE SEQUENCE [LARGE SCALE GENOMIC DNA]</scope>
    <source>
        <strain evidence="3">CGMCC 4.7132</strain>
    </source>
</reference>
<evidence type="ECO:0000256" key="1">
    <source>
        <dbReference type="SAM" id="Phobius"/>
    </source>
</evidence>
<keyword evidence="1" id="KW-0472">Membrane</keyword>
<comment type="caution">
    <text evidence="2">The sequence shown here is derived from an EMBL/GenBank/DDBJ whole genome shotgun (WGS) entry which is preliminary data.</text>
</comment>
<sequence length="124" mass="12703">MSTAASGASTRRSPVPLRAGLVLASVLALGDVVVSVRQFADGPVMPLAVIVVALLTCTAVPFAWRGAAWARTVVIVTRVLSALTGLPAFFVPGVPAGWVVAAASGIVLSFVVALLLLMAWRPAR</sequence>
<accession>A0ABV9CMW6</accession>
<keyword evidence="3" id="KW-1185">Reference proteome</keyword>
<dbReference type="Proteomes" id="UP001596004">
    <property type="component" value="Unassembled WGS sequence"/>
</dbReference>
<protein>
    <submittedName>
        <fullName evidence="2">Uncharacterized protein</fullName>
    </submittedName>
</protein>
<gene>
    <name evidence="2" type="ORF">ACFO60_23925</name>
</gene>
<feature type="transmembrane region" description="Helical" evidence="1">
    <location>
        <begin position="45"/>
        <end position="64"/>
    </location>
</feature>
<organism evidence="2 3">
    <name type="scientific">Sphaerisporangium dianthi</name>
    <dbReference type="NCBI Taxonomy" id="1436120"/>
    <lineage>
        <taxon>Bacteria</taxon>
        <taxon>Bacillati</taxon>
        <taxon>Actinomycetota</taxon>
        <taxon>Actinomycetes</taxon>
        <taxon>Streptosporangiales</taxon>
        <taxon>Streptosporangiaceae</taxon>
        <taxon>Sphaerisporangium</taxon>
    </lineage>
</organism>
<name>A0ABV9CMW6_9ACTN</name>
<keyword evidence="1" id="KW-1133">Transmembrane helix</keyword>
<proteinExistence type="predicted"/>
<evidence type="ECO:0000313" key="2">
    <source>
        <dbReference type="EMBL" id="MFC4533822.1"/>
    </source>
</evidence>
<feature type="transmembrane region" description="Helical" evidence="1">
    <location>
        <begin position="96"/>
        <end position="120"/>
    </location>
</feature>